<evidence type="ECO:0000256" key="4">
    <source>
        <dbReference type="ARBA" id="ARBA00022692"/>
    </source>
</evidence>
<reference evidence="9" key="2">
    <citation type="journal article" date="2021" name="PeerJ">
        <title>Extensive microbial diversity within the chicken gut microbiome revealed by metagenomics and culture.</title>
        <authorList>
            <person name="Gilroy R."/>
            <person name="Ravi A."/>
            <person name="Getino M."/>
            <person name="Pursley I."/>
            <person name="Horton D.L."/>
            <person name="Alikhan N.F."/>
            <person name="Baker D."/>
            <person name="Gharbi K."/>
            <person name="Hall N."/>
            <person name="Watson M."/>
            <person name="Adriaenssens E.M."/>
            <person name="Foster-Nyarko E."/>
            <person name="Jarju S."/>
            <person name="Secka A."/>
            <person name="Antonio M."/>
            <person name="Oren A."/>
            <person name="Chaudhuri R.R."/>
            <person name="La Ragione R."/>
            <person name="Hildebrand F."/>
            <person name="Pallen M.J."/>
        </authorList>
    </citation>
    <scope>NUCLEOTIDE SEQUENCE</scope>
    <source>
        <strain evidence="9">ChiGjej1B1-19959</strain>
    </source>
</reference>
<dbReference type="EMBL" id="DVMW01000047">
    <property type="protein sequence ID" value="HIU36590.1"/>
    <property type="molecule type" value="Genomic_DNA"/>
</dbReference>
<evidence type="ECO:0000256" key="3">
    <source>
        <dbReference type="ARBA" id="ARBA00022475"/>
    </source>
</evidence>
<dbReference type="Proteomes" id="UP000824071">
    <property type="component" value="Unassembled WGS sequence"/>
</dbReference>
<name>A0A9D1IFN5_9FIRM</name>
<gene>
    <name evidence="9" type="primary">mreD</name>
    <name evidence="9" type="ORF">IAC53_08310</name>
</gene>
<dbReference type="Pfam" id="PF04093">
    <property type="entry name" value="MreD"/>
    <property type="match status" value="1"/>
</dbReference>
<evidence type="ECO:0000256" key="8">
    <source>
        <dbReference type="SAM" id="Phobius"/>
    </source>
</evidence>
<evidence type="ECO:0000313" key="9">
    <source>
        <dbReference type="EMBL" id="HIU36590.1"/>
    </source>
</evidence>
<feature type="transmembrane region" description="Helical" evidence="8">
    <location>
        <begin position="107"/>
        <end position="128"/>
    </location>
</feature>
<accession>A0A9D1IFN5</accession>
<keyword evidence="7 8" id="KW-0472">Membrane</keyword>
<keyword evidence="5" id="KW-0133">Cell shape</keyword>
<dbReference type="AlphaFoldDB" id="A0A9D1IFN5"/>
<comment type="subcellular location">
    <subcellularLocation>
        <location evidence="1">Cell membrane</location>
        <topology evidence="1">Multi-pass membrane protein</topology>
    </subcellularLocation>
</comment>
<comment type="caution">
    <text evidence="9">The sequence shown here is derived from an EMBL/GenBank/DDBJ whole genome shotgun (WGS) entry which is preliminary data.</text>
</comment>
<dbReference type="GO" id="GO:0008360">
    <property type="term" value="P:regulation of cell shape"/>
    <property type="evidence" value="ECO:0007669"/>
    <property type="project" value="UniProtKB-KW"/>
</dbReference>
<sequence length="172" mass="19006">MRERTKRLFVRRALFALFVLLFYLLQSTPGVFPAVFGVRALFLTSLTVCIALFDREISGALFGAFAGVLWDVVSPMGDGFHALFLLLIGAACGILINTILRNNLFTALLLSAGAHLLYAGLYVLFFVVAEGVEGAGYLFLRFYLPAAALSVLFTPLFYLLVRAVTRRTRVEE</sequence>
<keyword evidence="6 8" id="KW-1133">Transmembrane helix</keyword>
<proteinExistence type="inferred from homology"/>
<evidence type="ECO:0000256" key="5">
    <source>
        <dbReference type="ARBA" id="ARBA00022960"/>
    </source>
</evidence>
<comment type="similarity">
    <text evidence="2">Belongs to the MreD family.</text>
</comment>
<dbReference type="GO" id="GO:0005886">
    <property type="term" value="C:plasma membrane"/>
    <property type="evidence" value="ECO:0007669"/>
    <property type="project" value="UniProtKB-SubCell"/>
</dbReference>
<reference evidence="9" key="1">
    <citation type="submission" date="2020-10" db="EMBL/GenBank/DDBJ databases">
        <authorList>
            <person name="Gilroy R."/>
        </authorList>
    </citation>
    <scope>NUCLEOTIDE SEQUENCE</scope>
    <source>
        <strain evidence="9">ChiGjej1B1-19959</strain>
    </source>
</reference>
<keyword evidence="3" id="KW-1003">Cell membrane</keyword>
<evidence type="ECO:0000256" key="1">
    <source>
        <dbReference type="ARBA" id="ARBA00004651"/>
    </source>
</evidence>
<dbReference type="InterPro" id="IPR007227">
    <property type="entry name" value="Cell_shape_determining_MreD"/>
</dbReference>
<protein>
    <submittedName>
        <fullName evidence="9">Rod shape-determining protein MreD</fullName>
    </submittedName>
</protein>
<evidence type="ECO:0000256" key="7">
    <source>
        <dbReference type="ARBA" id="ARBA00023136"/>
    </source>
</evidence>
<feature type="transmembrane region" description="Helical" evidence="8">
    <location>
        <begin position="140"/>
        <end position="161"/>
    </location>
</feature>
<dbReference type="NCBIfam" id="TIGR03426">
    <property type="entry name" value="shape_MreD"/>
    <property type="match status" value="1"/>
</dbReference>
<evidence type="ECO:0000313" key="10">
    <source>
        <dbReference type="Proteomes" id="UP000824071"/>
    </source>
</evidence>
<evidence type="ECO:0000256" key="6">
    <source>
        <dbReference type="ARBA" id="ARBA00022989"/>
    </source>
</evidence>
<evidence type="ECO:0000256" key="2">
    <source>
        <dbReference type="ARBA" id="ARBA00007776"/>
    </source>
</evidence>
<feature type="transmembrane region" description="Helical" evidence="8">
    <location>
        <begin position="79"/>
        <end position="100"/>
    </location>
</feature>
<keyword evidence="4 8" id="KW-0812">Transmembrane</keyword>
<organism evidence="9 10">
    <name type="scientific">Candidatus Fimenecus excrementigallinarum</name>
    <dbReference type="NCBI Taxonomy" id="2840816"/>
    <lineage>
        <taxon>Bacteria</taxon>
        <taxon>Bacillati</taxon>
        <taxon>Bacillota</taxon>
        <taxon>Clostridia</taxon>
        <taxon>Candidatus Fimenecus</taxon>
    </lineage>
</organism>